<feature type="domain" description="CBS" evidence="10">
    <location>
        <begin position="138"/>
        <end position="200"/>
    </location>
</feature>
<feature type="transmembrane region" description="Helical" evidence="9">
    <location>
        <begin position="360"/>
        <end position="380"/>
    </location>
</feature>
<gene>
    <name evidence="11" type="ORF">SAMN05421693_10229</name>
</gene>
<dbReference type="SUPFAM" id="SSF161093">
    <property type="entry name" value="MgtE membrane domain-like"/>
    <property type="match status" value="1"/>
</dbReference>
<protein>
    <recommendedName>
        <fullName evidence="9">Magnesium transporter MgtE</fullName>
    </recommendedName>
</protein>
<dbReference type="InterPro" id="IPR036739">
    <property type="entry name" value="SLC41_membr_dom_sf"/>
</dbReference>
<dbReference type="CDD" id="cd04606">
    <property type="entry name" value="CBS_pair_Mg_transporter"/>
    <property type="match status" value="1"/>
</dbReference>
<evidence type="ECO:0000256" key="3">
    <source>
        <dbReference type="ARBA" id="ARBA00022448"/>
    </source>
</evidence>
<keyword evidence="9" id="KW-0479">Metal-binding</keyword>
<evidence type="ECO:0000256" key="8">
    <source>
        <dbReference type="PROSITE-ProRule" id="PRU00703"/>
    </source>
</evidence>
<dbReference type="SMART" id="SM00116">
    <property type="entry name" value="CBS"/>
    <property type="match status" value="2"/>
</dbReference>
<keyword evidence="6 9" id="KW-1133">Transmembrane helix</keyword>
<keyword evidence="8" id="KW-0129">CBS domain</keyword>
<dbReference type="SUPFAM" id="SSF158791">
    <property type="entry name" value="MgtE N-terminal domain-like"/>
    <property type="match status" value="1"/>
</dbReference>
<feature type="transmembrane region" description="Helical" evidence="9">
    <location>
        <begin position="286"/>
        <end position="306"/>
    </location>
</feature>
<feature type="domain" description="CBS" evidence="10">
    <location>
        <begin position="202"/>
        <end position="258"/>
    </location>
</feature>
<sequence>MELTRIYDLDELNEHLAQNNLAAVRSWLDDMRIQDIAQDLMLLDDQVRRDVFRLLPPGRRADVFAYLDPLHQLQLIRQVSVDEGRYLLSEMLPDDLTALLEDLPKDEVRHLLRLLPFRSIRRALTLLGYPEDSCGRLMTTAVVSVRPDWLMGRALDHLRVQAGRGETVNLIYVTDEEGRLQGVLALKHFLKSPMDVTVASLMTGQVVSIDAHAPQEKALQMMRHYDLPALPVVDQDQELLGIITVDDVLDVEQEESTEDFQKMGAMASLTLSLRQASPWLLYRKRVGWLLILVAVNIIGGFVIAGYEEAIEALVVLVFFLPLIIDSGGNAGAQSATLMVRALATGDVHPRDWLRLWGKELGVATALGLTMALAVSGLGLWRGGMDIAMLVSVAMLLVVVVGSLVGMILPFILARLRLDPATASTPLVTSIADVAGIMIYFGLAATFLGLHGQ</sequence>
<proteinExistence type="inferred from homology"/>
<evidence type="ECO:0000256" key="7">
    <source>
        <dbReference type="ARBA" id="ARBA00023136"/>
    </source>
</evidence>
<dbReference type="GO" id="GO:0046872">
    <property type="term" value="F:metal ion binding"/>
    <property type="evidence" value="ECO:0007669"/>
    <property type="project" value="UniProtKB-KW"/>
</dbReference>
<dbReference type="InterPro" id="IPR006668">
    <property type="entry name" value="Mg_transptr_MgtE_intracell_dom"/>
</dbReference>
<evidence type="ECO:0000256" key="1">
    <source>
        <dbReference type="ARBA" id="ARBA00004141"/>
    </source>
</evidence>
<organism evidence="11 12">
    <name type="scientific">Ectothiorhodospira magna</name>
    <dbReference type="NCBI Taxonomy" id="867345"/>
    <lineage>
        <taxon>Bacteria</taxon>
        <taxon>Pseudomonadati</taxon>
        <taxon>Pseudomonadota</taxon>
        <taxon>Gammaproteobacteria</taxon>
        <taxon>Chromatiales</taxon>
        <taxon>Ectothiorhodospiraceae</taxon>
        <taxon>Ectothiorhodospira</taxon>
    </lineage>
</organism>
<dbReference type="PANTHER" id="PTHR43773">
    <property type="entry name" value="MAGNESIUM TRANSPORTER MGTE"/>
    <property type="match status" value="1"/>
</dbReference>
<dbReference type="InterPro" id="IPR006669">
    <property type="entry name" value="MgtE_transporter"/>
</dbReference>
<keyword evidence="9" id="KW-1003">Cell membrane</keyword>
<keyword evidence="5 9" id="KW-0460">Magnesium</keyword>
<dbReference type="STRING" id="867345.SAMN05421693_10229"/>
<dbReference type="Pfam" id="PF00571">
    <property type="entry name" value="CBS"/>
    <property type="match status" value="2"/>
</dbReference>
<dbReference type="AlphaFoldDB" id="A0A1H8Z9W0"/>
<evidence type="ECO:0000256" key="4">
    <source>
        <dbReference type="ARBA" id="ARBA00022692"/>
    </source>
</evidence>
<evidence type="ECO:0000256" key="6">
    <source>
        <dbReference type="ARBA" id="ARBA00022989"/>
    </source>
</evidence>
<comment type="subunit">
    <text evidence="9">Homodimer.</text>
</comment>
<dbReference type="SUPFAM" id="SSF54631">
    <property type="entry name" value="CBS-domain pair"/>
    <property type="match status" value="1"/>
</dbReference>
<dbReference type="GO" id="GO:0005886">
    <property type="term" value="C:plasma membrane"/>
    <property type="evidence" value="ECO:0007669"/>
    <property type="project" value="UniProtKB-SubCell"/>
</dbReference>
<dbReference type="Gene3D" id="1.10.357.20">
    <property type="entry name" value="SLC41 divalent cation transporters, integral membrane domain"/>
    <property type="match status" value="1"/>
</dbReference>
<dbReference type="Pfam" id="PF01769">
    <property type="entry name" value="MgtE"/>
    <property type="match status" value="1"/>
</dbReference>
<name>A0A1H8Z9W0_9GAMM</name>
<feature type="transmembrane region" description="Helical" evidence="9">
    <location>
        <begin position="312"/>
        <end position="332"/>
    </location>
</feature>
<comment type="subcellular location">
    <subcellularLocation>
        <location evidence="9">Cell membrane</location>
        <topology evidence="9">Multi-pass membrane protein</topology>
    </subcellularLocation>
    <subcellularLocation>
        <location evidence="1">Membrane</location>
        <topology evidence="1">Multi-pass membrane protein</topology>
    </subcellularLocation>
</comment>
<evidence type="ECO:0000259" key="10">
    <source>
        <dbReference type="PROSITE" id="PS51371"/>
    </source>
</evidence>
<feature type="transmembrane region" description="Helical" evidence="9">
    <location>
        <begin position="386"/>
        <end position="413"/>
    </location>
</feature>
<dbReference type="InterPro" id="IPR046342">
    <property type="entry name" value="CBS_dom_sf"/>
</dbReference>
<dbReference type="InterPro" id="IPR000644">
    <property type="entry name" value="CBS_dom"/>
</dbReference>
<comment type="similarity">
    <text evidence="2 9">Belongs to the SLC41A transporter family.</text>
</comment>
<dbReference type="PANTHER" id="PTHR43773:SF1">
    <property type="entry name" value="MAGNESIUM TRANSPORTER MGTE"/>
    <property type="match status" value="1"/>
</dbReference>
<keyword evidence="12" id="KW-1185">Reference proteome</keyword>
<evidence type="ECO:0000313" key="11">
    <source>
        <dbReference type="EMBL" id="SEP61123.1"/>
    </source>
</evidence>
<reference evidence="11 12" key="1">
    <citation type="submission" date="2016-10" db="EMBL/GenBank/DDBJ databases">
        <authorList>
            <person name="de Groot N.N."/>
        </authorList>
    </citation>
    <scope>NUCLEOTIDE SEQUENCE [LARGE SCALE GENOMIC DNA]</scope>
    <source>
        <strain evidence="11 12">B7-7</strain>
    </source>
</reference>
<feature type="transmembrane region" description="Helical" evidence="9">
    <location>
        <begin position="425"/>
        <end position="449"/>
    </location>
</feature>
<keyword evidence="4 9" id="KW-0812">Transmembrane</keyword>
<keyword evidence="3 9" id="KW-0813">Transport</keyword>
<dbReference type="Pfam" id="PF03448">
    <property type="entry name" value="MgtE_N"/>
    <property type="match status" value="1"/>
</dbReference>
<dbReference type="Gene3D" id="3.10.580.10">
    <property type="entry name" value="CBS-domain"/>
    <property type="match status" value="1"/>
</dbReference>
<evidence type="ECO:0000256" key="2">
    <source>
        <dbReference type="ARBA" id="ARBA00009749"/>
    </source>
</evidence>
<keyword evidence="7 9" id="KW-0472">Membrane</keyword>
<dbReference type="EMBL" id="FOFO01000002">
    <property type="protein sequence ID" value="SEP61123.1"/>
    <property type="molecule type" value="Genomic_DNA"/>
</dbReference>
<comment type="function">
    <text evidence="9">Acts as a magnesium transporter.</text>
</comment>
<dbReference type="OrthoDB" id="9790355at2"/>
<dbReference type="InterPro" id="IPR006667">
    <property type="entry name" value="SLC41_membr_dom"/>
</dbReference>
<dbReference type="Proteomes" id="UP000199496">
    <property type="component" value="Unassembled WGS sequence"/>
</dbReference>
<dbReference type="InterPro" id="IPR038076">
    <property type="entry name" value="MgtE_N_sf"/>
</dbReference>
<evidence type="ECO:0000313" key="12">
    <source>
        <dbReference type="Proteomes" id="UP000199496"/>
    </source>
</evidence>
<evidence type="ECO:0000256" key="9">
    <source>
        <dbReference type="RuleBase" id="RU362011"/>
    </source>
</evidence>
<dbReference type="RefSeq" id="WP_090202679.1">
    <property type="nucleotide sequence ID" value="NZ_FOFO01000002.1"/>
</dbReference>
<dbReference type="SMART" id="SM00924">
    <property type="entry name" value="MgtE_N"/>
    <property type="match status" value="1"/>
</dbReference>
<dbReference type="GO" id="GO:0015095">
    <property type="term" value="F:magnesium ion transmembrane transporter activity"/>
    <property type="evidence" value="ECO:0007669"/>
    <property type="project" value="UniProtKB-UniRule"/>
</dbReference>
<dbReference type="NCBIfam" id="TIGR00400">
    <property type="entry name" value="mgtE"/>
    <property type="match status" value="1"/>
</dbReference>
<evidence type="ECO:0000256" key="5">
    <source>
        <dbReference type="ARBA" id="ARBA00022842"/>
    </source>
</evidence>
<dbReference type="Gene3D" id="1.25.60.10">
    <property type="entry name" value="MgtE N-terminal domain-like"/>
    <property type="match status" value="1"/>
</dbReference>
<dbReference type="PROSITE" id="PS51371">
    <property type="entry name" value="CBS"/>
    <property type="match status" value="2"/>
</dbReference>
<accession>A0A1H8Z9W0</accession>